<reference evidence="1 2" key="2">
    <citation type="submission" date="2007-08" db="EMBL/GenBank/DDBJ databases">
        <authorList>
            <person name="Fulton L."/>
            <person name="Clifton S."/>
            <person name="Fulton B."/>
            <person name="Xu J."/>
            <person name="Minx P."/>
            <person name="Pepin K.H."/>
            <person name="Johnson M."/>
            <person name="Thiruvilangam P."/>
            <person name="Bhonagiri V."/>
            <person name="Nash W.E."/>
            <person name="Wang C."/>
            <person name="Mardis E.R."/>
            <person name="Wilson R.K."/>
        </authorList>
    </citation>
    <scope>NUCLEOTIDE SEQUENCE [LARGE SCALE GENOMIC DNA]</scope>
    <source>
        <strain evidence="1 2">DSM 753</strain>
    </source>
</reference>
<evidence type="ECO:0000313" key="2">
    <source>
        <dbReference type="Proteomes" id="UP000003490"/>
    </source>
</evidence>
<gene>
    <name evidence="1" type="ORF">CLOLEP_01041</name>
</gene>
<dbReference type="Proteomes" id="UP000003490">
    <property type="component" value="Unassembled WGS sequence"/>
</dbReference>
<name>A7VR58_9FIRM</name>
<comment type="caution">
    <text evidence="1">The sequence shown here is derived from an EMBL/GenBank/DDBJ whole genome shotgun (WGS) entry which is preliminary data.</text>
</comment>
<proteinExistence type="predicted"/>
<protein>
    <submittedName>
        <fullName evidence="1">Uncharacterized protein</fullName>
    </submittedName>
</protein>
<dbReference type="EMBL" id="ABCB02000016">
    <property type="protein sequence ID" value="EDO62180.1"/>
    <property type="molecule type" value="Genomic_DNA"/>
</dbReference>
<accession>A7VR58</accession>
<dbReference type="AlphaFoldDB" id="A7VR58"/>
<dbReference type="HOGENOM" id="CLU_3249539_0_0_9"/>
<evidence type="ECO:0000313" key="1">
    <source>
        <dbReference type="EMBL" id="EDO62180.1"/>
    </source>
</evidence>
<organism evidence="1 2">
    <name type="scientific">[Clostridium] leptum DSM 753</name>
    <dbReference type="NCBI Taxonomy" id="428125"/>
    <lineage>
        <taxon>Bacteria</taxon>
        <taxon>Bacillati</taxon>
        <taxon>Bacillota</taxon>
        <taxon>Clostridia</taxon>
        <taxon>Eubacteriales</taxon>
        <taxon>Oscillospiraceae</taxon>
        <taxon>Oscillospiraceae incertae sedis</taxon>
    </lineage>
</organism>
<reference evidence="1 2" key="1">
    <citation type="submission" date="2007-08" db="EMBL/GenBank/DDBJ databases">
        <title>Draft genome sequence of Clostridium leptum (DSM 753).</title>
        <authorList>
            <person name="Sudarsanam P."/>
            <person name="Ley R."/>
            <person name="Guruge J."/>
            <person name="Turnbaugh P.J."/>
            <person name="Mahowald M."/>
            <person name="Liep D."/>
            <person name="Gordon J."/>
        </authorList>
    </citation>
    <scope>NUCLEOTIDE SEQUENCE [LARGE SCALE GENOMIC DNA]</scope>
    <source>
        <strain evidence="1 2">DSM 753</strain>
    </source>
</reference>
<sequence>MIQGGRLRSADAGRRIAGVRLKGQEPAKAGLQKRGYYGKLSL</sequence>